<sequence length="292" mass="34040">MTNMDKYNARTISNKYVVYDVDNQKVTDLVGFEEYKGTPYDIVGPDGKYAYKILNWPIVCYPHYMFNIPKVIQIGTLEFYPSKYEFVRSGVVHYHSRTRTNSGIEFNYDTTWEWDQKEKKHTLSYEELEEFDKVHLRKREPWASTIMGESAKDHADKLIKSSKLTVKSGTSIEWHWCHLIAFSMASNQVAQSKDNLFCGSAALNYQMTNVELAVKEFIKKYKRTLLLEVKADIITNTHLATGIGYYITDIGSERRHAEYYSPTNITEFSDVKDQDTILQILESEFIHKPFSH</sequence>
<reference evidence="2" key="1">
    <citation type="submission" date="2016-10" db="EMBL/GenBank/DDBJ databases">
        <authorList>
            <person name="Varghese N."/>
            <person name="Submissions S."/>
        </authorList>
    </citation>
    <scope>NUCLEOTIDE SEQUENCE [LARGE SCALE GENOMIC DNA]</scope>
    <source>
        <strain evidence="2">CGMCC 1.11012</strain>
    </source>
</reference>
<evidence type="ECO:0000313" key="1">
    <source>
        <dbReference type="EMBL" id="SDJ96813.1"/>
    </source>
</evidence>
<dbReference type="AlphaFoldDB" id="A0A1G8Y263"/>
<proteinExistence type="predicted"/>
<name>A0A1G8Y263_9BACL</name>
<dbReference type="OrthoDB" id="9783680at2"/>
<dbReference type="Proteomes" id="UP000199050">
    <property type="component" value="Unassembled WGS sequence"/>
</dbReference>
<dbReference type="EMBL" id="FNDX01000028">
    <property type="protein sequence ID" value="SDJ96813.1"/>
    <property type="molecule type" value="Genomic_DNA"/>
</dbReference>
<accession>A0A1G8Y263</accession>
<dbReference type="RefSeq" id="WP_090716813.1">
    <property type="nucleotide sequence ID" value="NZ_CBCSKY010000044.1"/>
</dbReference>
<gene>
    <name evidence="1" type="ORF">SAMN05216192_12819</name>
</gene>
<organism evidence="1 2">
    <name type="scientific">Paenibacillus typhae</name>
    <dbReference type="NCBI Taxonomy" id="1174501"/>
    <lineage>
        <taxon>Bacteria</taxon>
        <taxon>Bacillati</taxon>
        <taxon>Bacillota</taxon>
        <taxon>Bacilli</taxon>
        <taxon>Bacillales</taxon>
        <taxon>Paenibacillaceae</taxon>
        <taxon>Paenibacillus</taxon>
    </lineage>
</organism>
<evidence type="ECO:0000313" key="2">
    <source>
        <dbReference type="Proteomes" id="UP000199050"/>
    </source>
</evidence>
<keyword evidence="2" id="KW-1185">Reference proteome</keyword>
<protein>
    <submittedName>
        <fullName evidence="1">Uncharacterized protein</fullName>
    </submittedName>
</protein>